<accession>J3L0J6</accession>
<sequence>MVAERQTTRVNNVNIDELEFLIARKLAYYRSTHEDNYQKRKLCMIFRVPKHTKQVDKLSYQPMVLSVGPYFHGNSSLVFMDNVQWNCLDYVLKLNCRQKLEVYLTVMEDLEKVARSPYSDEIPLESDMFLRMLLLDGCFILVYLNGTVDLDGCAKEDNSSTIFQYVGRNTESISSGVGPSNLDPVQGEELNQTSPNQPLCHPIFMWHHSHVFRDLLLLENQLPFFIVRKIYELLSGDESQDQLTGKFCKYLEQNIHMYTAVTPDVDGQKDFYHLLQLCHMYFRPRQRTQQKQNCKFKYRWLDPLAILRCKYFKLSYGEDAPSNQQKNCANFCPAVHRWHRAEQYHEAGIEFKKKEYNEHNPHSLLYIIFDKGEIIIPCLPIDDNTACLFRNLVAFEQTCPLFGNDFTAYIVFITQLISMPSDVALLARKGIILHHMRSDDEVSSLFSKLGKNVDFDTNGIWFLVLSTRCHLTYEYIRWGCALEPFLLKLATSWRMSLQKVKVFSLLKDASWLLSQEFEEFDLFSSATL</sequence>
<reference evidence="1" key="2">
    <citation type="submission" date="2013-04" db="UniProtKB">
        <authorList>
            <consortium name="EnsemblPlants"/>
        </authorList>
    </citation>
    <scope>IDENTIFICATION</scope>
</reference>
<dbReference type="EnsemblPlants" id="OB01G27520.1">
    <property type="protein sequence ID" value="OB01G27520.1"/>
    <property type="gene ID" value="OB01G27520"/>
</dbReference>
<dbReference type="HOGENOM" id="CLU_020188_5_2_1"/>
<evidence type="ECO:0000313" key="2">
    <source>
        <dbReference type="Proteomes" id="UP000006038"/>
    </source>
</evidence>
<dbReference type="AlphaFoldDB" id="J3L0J6"/>
<organism evidence="1">
    <name type="scientific">Oryza brachyantha</name>
    <name type="common">malo sina</name>
    <dbReference type="NCBI Taxonomy" id="4533"/>
    <lineage>
        <taxon>Eukaryota</taxon>
        <taxon>Viridiplantae</taxon>
        <taxon>Streptophyta</taxon>
        <taxon>Embryophyta</taxon>
        <taxon>Tracheophyta</taxon>
        <taxon>Spermatophyta</taxon>
        <taxon>Magnoliopsida</taxon>
        <taxon>Liliopsida</taxon>
        <taxon>Poales</taxon>
        <taxon>Poaceae</taxon>
        <taxon>BOP clade</taxon>
        <taxon>Oryzoideae</taxon>
        <taxon>Oryzeae</taxon>
        <taxon>Oryzinae</taxon>
        <taxon>Oryza</taxon>
    </lineage>
</organism>
<reference evidence="1" key="1">
    <citation type="journal article" date="2013" name="Nat. Commun.">
        <title>Whole-genome sequencing of Oryza brachyantha reveals mechanisms underlying Oryza genome evolution.</title>
        <authorList>
            <person name="Chen J."/>
            <person name="Huang Q."/>
            <person name="Gao D."/>
            <person name="Wang J."/>
            <person name="Lang Y."/>
            <person name="Liu T."/>
            <person name="Li B."/>
            <person name="Bai Z."/>
            <person name="Luis Goicoechea J."/>
            <person name="Liang C."/>
            <person name="Chen C."/>
            <person name="Zhang W."/>
            <person name="Sun S."/>
            <person name="Liao Y."/>
            <person name="Zhang X."/>
            <person name="Yang L."/>
            <person name="Song C."/>
            <person name="Wang M."/>
            <person name="Shi J."/>
            <person name="Liu G."/>
            <person name="Liu J."/>
            <person name="Zhou H."/>
            <person name="Zhou W."/>
            <person name="Yu Q."/>
            <person name="An N."/>
            <person name="Chen Y."/>
            <person name="Cai Q."/>
            <person name="Wang B."/>
            <person name="Liu B."/>
            <person name="Min J."/>
            <person name="Huang Y."/>
            <person name="Wu H."/>
            <person name="Li Z."/>
            <person name="Zhang Y."/>
            <person name="Yin Y."/>
            <person name="Song W."/>
            <person name="Jiang J."/>
            <person name="Jackson S.A."/>
            <person name="Wing R.A."/>
            <person name="Wang J."/>
            <person name="Chen M."/>
        </authorList>
    </citation>
    <scope>NUCLEOTIDE SEQUENCE [LARGE SCALE GENOMIC DNA]</scope>
    <source>
        <strain evidence="1">cv. IRGC 101232</strain>
    </source>
</reference>
<dbReference type="eggNOG" id="ENOG502QPVJ">
    <property type="taxonomic scope" value="Eukaryota"/>
</dbReference>
<dbReference type="STRING" id="4533.J3L0J6"/>
<evidence type="ECO:0000313" key="1">
    <source>
        <dbReference type="EnsemblPlants" id="OB01G27520.1"/>
    </source>
</evidence>
<dbReference type="PANTHER" id="PTHR31170:SF18">
    <property type="entry name" value="(WILD MALAYSIAN BANANA) HYPOTHETICAL PROTEIN"/>
    <property type="match status" value="1"/>
</dbReference>
<dbReference type="Pfam" id="PF03140">
    <property type="entry name" value="DUF247"/>
    <property type="match status" value="1"/>
</dbReference>
<dbReference type="OMA" id="YRSTHED"/>
<dbReference type="Gramene" id="OB01G27520.1">
    <property type="protein sequence ID" value="OB01G27520.1"/>
    <property type="gene ID" value="OB01G27520"/>
</dbReference>
<dbReference type="InterPro" id="IPR004158">
    <property type="entry name" value="DUF247_pln"/>
</dbReference>
<proteinExistence type="predicted"/>
<protein>
    <submittedName>
        <fullName evidence="1">Uncharacterized protein</fullName>
    </submittedName>
</protein>
<dbReference type="PANTHER" id="PTHR31170">
    <property type="entry name" value="BNAC04G53230D PROTEIN"/>
    <property type="match status" value="1"/>
</dbReference>
<dbReference type="Proteomes" id="UP000006038">
    <property type="component" value="Chromosome 1"/>
</dbReference>
<name>J3L0J6_ORYBR</name>
<keyword evidence="2" id="KW-1185">Reference proteome</keyword>